<dbReference type="GeneID" id="93090752"/>
<dbReference type="EMBL" id="UFVD01000001">
    <property type="protein sequence ID" value="SUX10004.1"/>
    <property type="molecule type" value="Genomic_DNA"/>
</dbReference>
<keyword evidence="2" id="KW-1185">Reference proteome</keyword>
<dbReference type="AlphaFoldDB" id="A0A381DHF7"/>
<proteinExistence type="predicted"/>
<evidence type="ECO:0000313" key="2">
    <source>
        <dbReference type="Proteomes" id="UP000254920"/>
    </source>
</evidence>
<gene>
    <name evidence="1" type="ORF">NCTC12475_00303</name>
</gene>
<organism evidence="1 2">
    <name type="scientific">Campylobacter sputorum subsp. sputorum</name>
    <dbReference type="NCBI Taxonomy" id="32024"/>
    <lineage>
        <taxon>Bacteria</taxon>
        <taxon>Pseudomonadati</taxon>
        <taxon>Campylobacterota</taxon>
        <taxon>Epsilonproteobacteria</taxon>
        <taxon>Campylobacterales</taxon>
        <taxon>Campylobacteraceae</taxon>
        <taxon>Campylobacter</taxon>
    </lineage>
</organism>
<protein>
    <submittedName>
        <fullName evidence="1">Uncharacterized protein</fullName>
    </submittedName>
</protein>
<name>A0A381DHF7_9BACT</name>
<sequence>MKKYLTINEAYIYSYKFLSDLYFQNLDDDLGGFLGGMSPEIWIGENAGDEDLYNQWIISASKISNSTKLTLKESFLIMIKFLNIQYELFDEIWAKNLSNEIASNKKYFKKWIKFEV</sequence>
<accession>A0A381DHF7</accession>
<reference evidence="1 2" key="1">
    <citation type="submission" date="2018-06" db="EMBL/GenBank/DDBJ databases">
        <authorList>
            <consortium name="Pathogen Informatics"/>
            <person name="Doyle S."/>
        </authorList>
    </citation>
    <scope>NUCLEOTIDE SEQUENCE [LARGE SCALE GENOMIC DNA]</scope>
    <source>
        <strain evidence="1 2">NCTC12475</strain>
    </source>
</reference>
<dbReference type="RefSeq" id="WP_089182573.1">
    <property type="nucleotide sequence ID" value="NZ_CP043427.1"/>
</dbReference>
<dbReference type="Proteomes" id="UP000254920">
    <property type="component" value="Unassembled WGS sequence"/>
</dbReference>
<evidence type="ECO:0000313" key="1">
    <source>
        <dbReference type="EMBL" id="SUX10004.1"/>
    </source>
</evidence>